<feature type="non-terminal residue" evidence="2">
    <location>
        <position position="48"/>
    </location>
</feature>
<dbReference type="AlphaFoldDB" id="A0A6G4TVC9"/>
<evidence type="ECO:0000256" key="1">
    <source>
        <dbReference type="SAM" id="MobiDB-lite"/>
    </source>
</evidence>
<sequence length="48" mass="5181">MTPWTEDRLLARAKHGDGWTLEHLHEVPDQPAADGTAPPANDPAPAPE</sequence>
<evidence type="ECO:0000313" key="3">
    <source>
        <dbReference type="Proteomes" id="UP000481583"/>
    </source>
</evidence>
<name>A0A6G4TVC9_9ACTN</name>
<feature type="region of interest" description="Disordered" evidence="1">
    <location>
        <begin position="14"/>
        <end position="48"/>
    </location>
</feature>
<protein>
    <submittedName>
        <fullName evidence="2">Uncharacterized protein</fullName>
    </submittedName>
</protein>
<dbReference type="Proteomes" id="UP000481583">
    <property type="component" value="Unassembled WGS sequence"/>
</dbReference>
<proteinExistence type="predicted"/>
<reference evidence="2 3" key="1">
    <citation type="submission" date="2020-02" db="EMBL/GenBank/DDBJ databases">
        <title>Whole-genome analyses of novel actinobacteria.</title>
        <authorList>
            <person name="Sahin N."/>
        </authorList>
    </citation>
    <scope>NUCLEOTIDE SEQUENCE [LARGE SCALE GENOMIC DNA]</scope>
    <source>
        <strain evidence="2 3">A7024</strain>
    </source>
</reference>
<dbReference type="EMBL" id="JAAKZV010000014">
    <property type="protein sequence ID" value="NGN63396.1"/>
    <property type="molecule type" value="Genomic_DNA"/>
</dbReference>
<gene>
    <name evidence="2" type="ORF">G5C51_05685</name>
</gene>
<evidence type="ECO:0000313" key="2">
    <source>
        <dbReference type="EMBL" id="NGN63396.1"/>
    </source>
</evidence>
<keyword evidence="3" id="KW-1185">Reference proteome</keyword>
<comment type="caution">
    <text evidence="2">The sequence shown here is derived from an EMBL/GenBank/DDBJ whole genome shotgun (WGS) entry which is preliminary data.</text>
</comment>
<feature type="compositionally biased region" description="Basic and acidic residues" evidence="1">
    <location>
        <begin position="14"/>
        <end position="28"/>
    </location>
</feature>
<organism evidence="2 3">
    <name type="scientific">Streptomyces coryli</name>
    <dbReference type="NCBI Taxonomy" id="1128680"/>
    <lineage>
        <taxon>Bacteria</taxon>
        <taxon>Bacillati</taxon>
        <taxon>Actinomycetota</taxon>
        <taxon>Actinomycetes</taxon>
        <taxon>Kitasatosporales</taxon>
        <taxon>Streptomycetaceae</taxon>
        <taxon>Streptomyces</taxon>
    </lineage>
</organism>
<accession>A0A6G4TVC9</accession>